<feature type="region of interest" description="Disordered" evidence="1">
    <location>
        <begin position="1"/>
        <end position="41"/>
    </location>
</feature>
<accession>A0ABU9Z0N5</accession>
<evidence type="ECO:0000313" key="2">
    <source>
        <dbReference type="EMBL" id="MEN3069633.1"/>
    </source>
</evidence>
<gene>
    <name evidence="2" type="ORF">ABDB84_14190</name>
</gene>
<comment type="caution">
    <text evidence="2">The sequence shown here is derived from an EMBL/GenBank/DDBJ whole genome shotgun (WGS) entry which is preliminary data.</text>
</comment>
<sequence>MQFMALVGSGDWTINLTQPDEPASLDETAEPFQDDQESEEA</sequence>
<evidence type="ECO:0000256" key="1">
    <source>
        <dbReference type="SAM" id="MobiDB-lite"/>
    </source>
</evidence>
<proteinExistence type="predicted"/>
<name>A0ABU9Z0N5_9RHOO</name>
<reference evidence="2 3" key="1">
    <citation type="journal article" date="2018" name="Int. J. Syst. Evol. Microbiol.">
        <title>Uliginosibacterium sediminicola sp. nov., isolated from freshwater sediment.</title>
        <authorList>
            <person name="Hwang W.M."/>
            <person name="Kim S.M."/>
            <person name="Kang K."/>
            <person name="Ahn T.Y."/>
        </authorList>
    </citation>
    <scope>NUCLEOTIDE SEQUENCE [LARGE SCALE GENOMIC DNA]</scope>
    <source>
        <strain evidence="2 3">M1-21</strain>
    </source>
</reference>
<evidence type="ECO:0000313" key="3">
    <source>
        <dbReference type="Proteomes" id="UP001410394"/>
    </source>
</evidence>
<protein>
    <submittedName>
        <fullName evidence="2">Uncharacterized protein</fullName>
    </submittedName>
</protein>
<feature type="compositionally biased region" description="Acidic residues" evidence="1">
    <location>
        <begin position="23"/>
        <end position="41"/>
    </location>
</feature>
<dbReference type="RefSeq" id="WP_345920406.1">
    <property type="nucleotide sequence ID" value="NZ_JBDIVE010000008.1"/>
</dbReference>
<organism evidence="2 3">
    <name type="scientific">Uliginosibacterium sediminicola</name>
    <dbReference type="NCBI Taxonomy" id="2024550"/>
    <lineage>
        <taxon>Bacteria</taxon>
        <taxon>Pseudomonadati</taxon>
        <taxon>Pseudomonadota</taxon>
        <taxon>Betaproteobacteria</taxon>
        <taxon>Rhodocyclales</taxon>
        <taxon>Zoogloeaceae</taxon>
        <taxon>Uliginosibacterium</taxon>
    </lineage>
</organism>
<keyword evidence="3" id="KW-1185">Reference proteome</keyword>
<dbReference type="EMBL" id="JBDIVE010000008">
    <property type="protein sequence ID" value="MEN3069633.1"/>
    <property type="molecule type" value="Genomic_DNA"/>
</dbReference>
<dbReference type="Proteomes" id="UP001410394">
    <property type="component" value="Unassembled WGS sequence"/>
</dbReference>